<dbReference type="InterPro" id="IPR037177">
    <property type="entry name" value="DLC_sf"/>
</dbReference>
<evidence type="ECO:0000256" key="10">
    <source>
        <dbReference type="RuleBase" id="RU365010"/>
    </source>
</evidence>
<keyword evidence="10" id="KW-0505">Motor protein</keyword>
<dbReference type="SMART" id="SM01375">
    <property type="entry name" value="Dynein_light"/>
    <property type="match status" value="1"/>
</dbReference>
<dbReference type="OrthoDB" id="10033309at2759"/>
<evidence type="ECO:0000256" key="5">
    <source>
        <dbReference type="ARBA" id="ARBA00022701"/>
    </source>
</evidence>
<dbReference type="InterPro" id="IPR001372">
    <property type="entry name" value="Dynein_light_chain_typ-1/2"/>
</dbReference>
<gene>
    <name evidence="11" type="ORF">DEA37_0001626</name>
</gene>
<dbReference type="Proteomes" id="UP000324629">
    <property type="component" value="Unassembled WGS sequence"/>
</dbReference>
<reference evidence="11 12" key="1">
    <citation type="journal article" date="2019" name="Gigascience">
        <title>Whole-genome sequence of the oriental lung fluke Paragonimus westermani.</title>
        <authorList>
            <person name="Oey H."/>
            <person name="Zakrzewski M."/>
            <person name="Narain K."/>
            <person name="Devi K.R."/>
            <person name="Agatsuma T."/>
            <person name="Nawaratna S."/>
            <person name="Gobert G.N."/>
            <person name="Jones M.K."/>
            <person name="Ragan M.A."/>
            <person name="McManus D.P."/>
            <person name="Krause L."/>
        </authorList>
    </citation>
    <scope>NUCLEOTIDE SEQUENCE [LARGE SCALE GENOMIC DNA]</scope>
    <source>
        <strain evidence="11 12">IND2009</strain>
    </source>
</reference>
<dbReference type="GO" id="GO:0015031">
    <property type="term" value="P:protein transport"/>
    <property type="evidence" value="ECO:0007669"/>
    <property type="project" value="UniProtKB-KW"/>
</dbReference>
<evidence type="ECO:0000256" key="8">
    <source>
        <dbReference type="ARBA" id="ARBA00023212"/>
    </source>
</evidence>
<comment type="caution">
    <text evidence="11">The sequence shown here is derived from an EMBL/GenBank/DDBJ whole genome shotgun (WGS) entry which is preliminary data.</text>
</comment>
<organism evidence="11 12">
    <name type="scientific">Paragonimus westermani</name>
    <dbReference type="NCBI Taxonomy" id="34504"/>
    <lineage>
        <taxon>Eukaryota</taxon>
        <taxon>Metazoa</taxon>
        <taxon>Spiralia</taxon>
        <taxon>Lophotrochozoa</taxon>
        <taxon>Platyhelminthes</taxon>
        <taxon>Trematoda</taxon>
        <taxon>Digenea</taxon>
        <taxon>Plagiorchiida</taxon>
        <taxon>Troglotremata</taxon>
        <taxon>Troglotrematidae</taxon>
        <taxon>Paragonimus</taxon>
    </lineage>
</organism>
<keyword evidence="6" id="KW-0509">mRNA transport</keyword>
<evidence type="ECO:0000256" key="2">
    <source>
        <dbReference type="ARBA" id="ARBA00004245"/>
    </source>
</evidence>
<proteinExistence type="inferred from homology"/>
<sequence>MDERKAVIKYSAMDDRMAEEAIHLAAYAMDKHKESKEIADYIKKQFDQKYERTWHCIVGKNFGSSITHGEQSLIHFTLDNYTFLLYKWG</sequence>
<comment type="similarity">
    <text evidence="10">Belongs to the dynein light chain family.</text>
</comment>
<evidence type="ECO:0000256" key="3">
    <source>
        <dbReference type="ARBA" id="ARBA00022448"/>
    </source>
</evidence>
<evidence type="ECO:0000313" key="11">
    <source>
        <dbReference type="EMBL" id="KAA3673345.1"/>
    </source>
</evidence>
<keyword evidence="12" id="KW-1185">Reference proteome</keyword>
<dbReference type="FunFam" id="3.30.740.10:FF:000005">
    <property type="entry name" value="Dynein light chain"/>
    <property type="match status" value="1"/>
</dbReference>
<evidence type="ECO:0000256" key="7">
    <source>
        <dbReference type="ARBA" id="ARBA00022927"/>
    </source>
</evidence>
<dbReference type="GO" id="GO:0051028">
    <property type="term" value="P:mRNA transport"/>
    <property type="evidence" value="ECO:0007669"/>
    <property type="project" value="UniProtKB-KW"/>
</dbReference>
<accession>A0A5J4NCX6</accession>
<protein>
    <recommendedName>
        <fullName evidence="10">Dynein light chain</fullName>
    </recommendedName>
</protein>
<evidence type="ECO:0000256" key="9">
    <source>
        <dbReference type="ARBA" id="ARBA00023242"/>
    </source>
</evidence>
<keyword evidence="10" id="KW-0243">Dynein</keyword>
<keyword evidence="4 10" id="KW-0963">Cytoplasm</keyword>
<keyword evidence="9" id="KW-0539">Nucleus</keyword>
<evidence type="ECO:0000256" key="1">
    <source>
        <dbReference type="ARBA" id="ARBA00004123"/>
    </source>
</evidence>
<dbReference type="PANTHER" id="PTHR11886">
    <property type="entry name" value="DYNEIN LIGHT CHAIN"/>
    <property type="match status" value="1"/>
</dbReference>
<evidence type="ECO:0000256" key="4">
    <source>
        <dbReference type="ARBA" id="ARBA00022490"/>
    </source>
</evidence>
<name>A0A5J4NCX6_9TREM</name>
<dbReference type="AlphaFoldDB" id="A0A5J4NCX6"/>
<dbReference type="Pfam" id="PF01221">
    <property type="entry name" value="Dynein_light"/>
    <property type="match status" value="1"/>
</dbReference>
<dbReference type="GO" id="GO:0005874">
    <property type="term" value="C:microtubule"/>
    <property type="evidence" value="ECO:0007669"/>
    <property type="project" value="UniProtKB-KW"/>
</dbReference>
<evidence type="ECO:0000256" key="6">
    <source>
        <dbReference type="ARBA" id="ARBA00022816"/>
    </source>
</evidence>
<dbReference type="GO" id="GO:0007017">
    <property type="term" value="P:microtubule-based process"/>
    <property type="evidence" value="ECO:0007669"/>
    <property type="project" value="InterPro"/>
</dbReference>
<keyword evidence="7" id="KW-0653">Protein transport</keyword>
<dbReference type="SUPFAM" id="SSF54648">
    <property type="entry name" value="DLC"/>
    <property type="match status" value="1"/>
</dbReference>
<dbReference type="GO" id="GO:0005868">
    <property type="term" value="C:cytoplasmic dynein complex"/>
    <property type="evidence" value="ECO:0007669"/>
    <property type="project" value="TreeGrafter"/>
</dbReference>
<dbReference type="GO" id="GO:0005634">
    <property type="term" value="C:nucleus"/>
    <property type="evidence" value="ECO:0007669"/>
    <property type="project" value="UniProtKB-SubCell"/>
</dbReference>
<dbReference type="GO" id="GO:0045505">
    <property type="term" value="F:dynein intermediate chain binding"/>
    <property type="evidence" value="ECO:0007669"/>
    <property type="project" value="TreeGrafter"/>
</dbReference>
<keyword evidence="3" id="KW-0813">Transport</keyword>
<dbReference type="Gene3D" id="3.30.740.10">
    <property type="entry name" value="Protein Inhibitor Of Neuronal Nitric Oxide Synthase"/>
    <property type="match status" value="1"/>
</dbReference>
<comment type="subcellular location">
    <subcellularLocation>
        <location evidence="2 10">Cytoplasm</location>
        <location evidence="2 10">Cytoskeleton</location>
    </subcellularLocation>
    <subcellularLocation>
        <location evidence="1">Nucleus</location>
    </subcellularLocation>
</comment>
<dbReference type="PANTHER" id="PTHR11886:SF35">
    <property type="entry name" value="DYNEIN LIGHT CHAIN"/>
    <property type="match status" value="1"/>
</dbReference>
<dbReference type="EMBL" id="QNGE01003999">
    <property type="protein sequence ID" value="KAA3673345.1"/>
    <property type="molecule type" value="Genomic_DNA"/>
</dbReference>
<keyword evidence="8 10" id="KW-0206">Cytoskeleton</keyword>
<evidence type="ECO:0000313" key="12">
    <source>
        <dbReference type="Proteomes" id="UP000324629"/>
    </source>
</evidence>
<keyword evidence="5 10" id="KW-0493">Microtubule</keyword>